<evidence type="ECO:0000256" key="2">
    <source>
        <dbReference type="ARBA" id="ARBA00008848"/>
    </source>
</evidence>
<dbReference type="AlphaFoldDB" id="A0A316Z2U2"/>
<dbReference type="InterPro" id="IPR038397">
    <property type="entry name" value="TBCC_N_sf"/>
</dbReference>
<evidence type="ECO:0000256" key="1">
    <source>
        <dbReference type="ARBA" id="ARBA00004496"/>
    </source>
</evidence>
<keyword evidence="6" id="KW-1185">Reference proteome</keyword>
<comment type="subcellular location">
    <subcellularLocation>
        <location evidence="1">Cytoplasm</location>
    </subcellularLocation>
</comment>
<feature type="domain" description="C-CAP/cofactor C-like" evidence="4">
    <location>
        <begin position="105"/>
        <end position="280"/>
    </location>
</feature>
<dbReference type="STRING" id="58919.A0A316Z2U2"/>
<gene>
    <name evidence="5" type="ORF">FA09DRAFT_331828</name>
</gene>
<dbReference type="Proteomes" id="UP000245946">
    <property type="component" value="Unassembled WGS sequence"/>
</dbReference>
<evidence type="ECO:0000259" key="4">
    <source>
        <dbReference type="PROSITE" id="PS51329"/>
    </source>
</evidence>
<dbReference type="GeneID" id="37270742"/>
<comment type="similarity">
    <text evidence="2">Belongs to the TBCC family.</text>
</comment>
<dbReference type="InterPro" id="IPR027684">
    <property type="entry name" value="TBCC"/>
</dbReference>
<accession>A0A316Z2U2</accession>
<dbReference type="GO" id="GO:0007023">
    <property type="term" value="P:post-chaperonin tubulin folding pathway"/>
    <property type="evidence" value="ECO:0007669"/>
    <property type="project" value="InterPro"/>
</dbReference>
<proteinExistence type="inferred from homology"/>
<dbReference type="PROSITE" id="PS51329">
    <property type="entry name" value="C_CAP_COFACTOR_C"/>
    <property type="match status" value="1"/>
</dbReference>
<reference evidence="5 6" key="1">
    <citation type="journal article" date="2018" name="Mol. Biol. Evol.">
        <title>Broad Genomic Sampling Reveals a Smut Pathogenic Ancestry of the Fungal Clade Ustilaginomycotina.</title>
        <authorList>
            <person name="Kijpornyongpan T."/>
            <person name="Mondo S.J."/>
            <person name="Barry K."/>
            <person name="Sandor L."/>
            <person name="Lee J."/>
            <person name="Lipzen A."/>
            <person name="Pangilinan J."/>
            <person name="LaButti K."/>
            <person name="Hainaut M."/>
            <person name="Henrissat B."/>
            <person name="Grigoriev I.V."/>
            <person name="Spatafora J.W."/>
            <person name="Aime M.C."/>
        </authorList>
    </citation>
    <scope>NUCLEOTIDE SEQUENCE [LARGE SCALE GENOMIC DNA]</scope>
    <source>
        <strain evidence="5 6">MCA 4186</strain>
    </source>
</reference>
<evidence type="ECO:0000256" key="3">
    <source>
        <dbReference type="ARBA" id="ARBA00022490"/>
    </source>
</evidence>
<dbReference type="RefSeq" id="XP_025596168.1">
    <property type="nucleotide sequence ID" value="XM_025743198.1"/>
</dbReference>
<evidence type="ECO:0000313" key="5">
    <source>
        <dbReference type="EMBL" id="PWN95889.1"/>
    </source>
</evidence>
<dbReference type="Gene3D" id="2.160.20.70">
    <property type="match status" value="1"/>
</dbReference>
<dbReference type="Gene3D" id="1.20.58.1250">
    <property type="entry name" value="Tubulin Binding Cofactor C, N-terminal domain"/>
    <property type="match status" value="1"/>
</dbReference>
<dbReference type="Pfam" id="PF07986">
    <property type="entry name" value="TBCC"/>
    <property type="match status" value="1"/>
</dbReference>
<dbReference type="InterPro" id="IPR012945">
    <property type="entry name" value="Tubulin-bd_cofactor_C_dom"/>
</dbReference>
<dbReference type="EMBL" id="KZ819302">
    <property type="protein sequence ID" value="PWN95889.1"/>
    <property type="molecule type" value="Genomic_DNA"/>
</dbReference>
<dbReference type="InterPro" id="IPR017901">
    <property type="entry name" value="C-CAP_CF_C-like"/>
</dbReference>
<dbReference type="PANTHER" id="PTHR15139">
    <property type="entry name" value="TUBULIN FOLDING COFACTOR C"/>
    <property type="match status" value="1"/>
</dbReference>
<organism evidence="5 6">
    <name type="scientific">Tilletiopsis washingtonensis</name>
    <dbReference type="NCBI Taxonomy" id="58919"/>
    <lineage>
        <taxon>Eukaryota</taxon>
        <taxon>Fungi</taxon>
        <taxon>Dikarya</taxon>
        <taxon>Basidiomycota</taxon>
        <taxon>Ustilaginomycotina</taxon>
        <taxon>Exobasidiomycetes</taxon>
        <taxon>Entylomatales</taxon>
        <taxon>Entylomatales incertae sedis</taxon>
        <taxon>Tilletiopsis</taxon>
    </lineage>
</organism>
<dbReference type="InterPro" id="IPR016098">
    <property type="entry name" value="CAP/MinC_C"/>
</dbReference>
<name>A0A316Z2U2_9BASI</name>
<dbReference type="GO" id="GO:0005737">
    <property type="term" value="C:cytoplasm"/>
    <property type="evidence" value="ECO:0007669"/>
    <property type="project" value="UniProtKB-SubCell"/>
</dbReference>
<dbReference type="OrthoDB" id="194775at2759"/>
<sequence length="339" mass="35722">MASTSSLGASSSTSAGVASSFYDSFTSRLAALSSAIEACPSADALPSLLTRITDARHALDAVTEALPARDRASHEARLRECTALLTRKRAALAPPTGFAFRRKAPAKAAAAKASSAETPQTVVPQPQCDGVSTAASSSSAHLSLSARTREHLTCLELAAIAPGADVHLFDLQDCLVDLRGSDASAPPAFAAMQLRRLRRCVVLLGSVAGAVMAHELQECLVLVECAQFRMHISQRIVVLLALHSPTSRATIEECSSIRFGALPVALRAGTTATTEEQAAVPAVQDFDFPGVPPGEESESWKRLDEAMAKEVAVRLLDEPSLDDSQQTLRLARVLPGESE</sequence>
<evidence type="ECO:0000313" key="6">
    <source>
        <dbReference type="Proteomes" id="UP000245946"/>
    </source>
</evidence>
<dbReference type="PANTHER" id="PTHR15139:SF0">
    <property type="entry name" value="TUBULIN-SPECIFIC CHAPERONE C"/>
    <property type="match status" value="1"/>
</dbReference>
<dbReference type="GO" id="GO:0007021">
    <property type="term" value="P:tubulin complex assembly"/>
    <property type="evidence" value="ECO:0007669"/>
    <property type="project" value="TreeGrafter"/>
</dbReference>
<protein>
    <recommendedName>
        <fullName evidence="4">C-CAP/cofactor C-like domain-containing protein</fullName>
    </recommendedName>
</protein>
<keyword evidence="3" id="KW-0963">Cytoplasm</keyword>